<feature type="region of interest" description="Disordered" evidence="1">
    <location>
        <begin position="135"/>
        <end position="183"/>
    </location>
</feature>
<feature type="compositionally biased region" description="Basic residues" evidence="1">
    <location>
        <begin position="135"/>
        <end position="145"/>
    </location>
</feature>
<feature type="compositionally biased region" description="Polar residues" evidence="1">
    <location>
        <begin position="153"/>
        <end position="165"/>
    </location>
</feature>
<accession>A0AAV7ULL6</accession>
<feature type="region of interest" description="Disordered" evidence="1">
    <location>
        <begin position="210"/>
        <end position="236"/>
    </location>
</feature>
<keyword evidence="3" id="KW-1185">Reference proteome</keyword>
<feature type="compositionally biased region" description="Polar residues" evidence="1">
    <location>
        <begin position="37"/>
        <end position="54"/>
    </location>
</feature>
<organism evidence="2 3">
    <name type="scientific">Pleurodeles waltl</name>
    <name type="common">Iberian ribbed newt</name>
    <dbReference type="NCBI Taxonomy" id="8319"/>
    <lineage>
        <taxon>Eukaryota</taxon>
        <taxon>Metazoa</taxon>
        <taxon>Chordata</taxon>
        <taxon>Craniata</taxon>
        <taxon>Vertebrata</taxon>
        <taxon>Euteleostomi</taxon>
        <taxon>Amphibia</taxon>
        <taxon>Batrachia</taxon>
        <taxon>Caudata</taxon>
        <taxon>Salamandroidea</taxon>
        <taxon>Salamandridae</taxon>
        <taxon>Pleurodelinae</taxon>
        <taxon>Pleurodeles</taxon>
    </lineage>
</organism>
<dbReference type="EMBL" id="JANPWB010000005">
    <property type="protein sequence ID" value="KAJ1189516.1"/>
    <property type="molecule type" value="Genomic_DNA"/>
</dbReference>
<evidence type="ECO:0000313" key="2">
    <source>
        <dbReference type="EMBL" id="KAJ1189516.1"/>
    </source>
</evidence>
<protein>
    <submittedName>
        <fullName evidence="2">Uncharacterized protein</fullName>
    </submittedName>
</protein>
<dbReference type="Proteomes" id="UP001066276">
    <property type="component" value="Chromosome 3_1"/>
</dbReference>
<feature type="region of interest" description="Disordered" evidence="1">
    <location>
        <begin position="1"/>
        <end position="94"/>
    </location>
</feature>
<reference evidence="2" key="1">
    <citation type="journal article" date="2022" name="bioRxiv">
        <title>Sequencing and chromosome-scale assembly of the giantPleurodeles waltlgenome.</title>
        <authorList>
            <person name="Brown T."/>
            <person name="Elewa A."/>
            <person name="Iarovenko S."/>
            <person name="Subramanian E."/>
            <person name="Araus A.J."/>
            <person name="Petzold A."/>
            <person name="Susuki M."/>
            <person name="Suzuki K.-i.T."/>
            <person name="Hayashi T."/>
            <person name="Toyoda A."/>
            <person name="Oliveira C."/>
            <person name="Osipova E."/>
            <person name="Leigh N.D."/>
            <person name="Simon A."/>
            <person name="Yun M.H."/>
        </authorList>
    </citation>
    <scope>NUCLEOTIDE SEQUENCE</scope>
    <source>
        <strain evidence="2">20211129_DDA</strain>
        <tissue evidence="2">Liver</tissue>
    </source>
</reference>
<feature type="compositionally biased region" description="Polar residues" evidence="1">
    <location>
        <begin position="220"/>
        <end position="229"/>
    </location>
</feature>
<dbReference type="AlphaFoldDB" id="A0AAV7ULL6"/>
<sequence>MLYVLRNSDPAQPGPSWPTSLHWSRQPGRRSPGGNQGSSAPQPYQAAHSLSLSRTRGHSLSPGTPPHCPALLALRNPGPALSGPTRSPGPGHPDSSLQFFHSAWWSRRPARLCTRLYPRLREDAEFYWIPPASLRRSRQPGRRSPRSSQGSPASHTQQAARSLSLTRGRPPGSGSPRLCPTLLTLRNPGPAQLGVTFALGPGCLGSSCGSSSRPGGPNCQPGSAASGSHSWHPGGC</sequence>
<name>A0AAV7ULL6_PLEWA</name>
<evidence type="ECO:0000313" key="3">
    <source>
        <dbReference type="Proteomes" id="UP001066276"/>
    </source>
</evidence>
<evidence type="ECO:0000256" key="1">
    <source>
        <dbReference type="SAM" id="MobiDB-lite"/>
    </source>
</evidence>
<gene>
    <name evidence="2" type="ORF">NDU88_006261</name>
</gene>
<proteinExistence type="predicted"/>
<comment type="caution">
    <text evidence="2">The sequence shown here is derived from an EMBL/GenBank/DDBJ whole genome shotgun (WGS) entry which is preliminary data.</text>
</comment>